<name>A0A1D9P4W2_9FIRM</name>
<dbReference type="OrthoDB" id="9801978at2"/>
<dbReference type="Gene3D" id="3.40.1190.10">
    <property type="entry name" value="Mur-like, catalytic domain"/>
    <property type="match status" value="1"/>
</dbReference>
<dbReference type="GO" id="GO:0005524">
    <property type="term" value="F:ATP binding"/>
    <property type="evidence" value="ECO:0007669"/>
    <property type="project" value="UniProtKB-KW"/>
</dbReference>
<evidence type="ECO:0000256" key="1">
    <source>
        <dbReference type="ARBA" id="ARBA00022598"/>
    </source>
</evidence>
<evidence type="ECO:0000313" key="7">
    <source>
        <dbReference type="EMBL" id="AOZ97647.1"/>
    </source>
</evidence>
<keyword evidence="4" id="KW-0812">Transmembrane</keyword>
<gene>
    <name evidence="7" type="ORF">bhn_I2615</name>
</gene>
<keyword evidence="4" id="KW-0472">Membrane</keyword>
<feature type="transmembrane region" description="Helical" evidence="4">
    <location>
        <begin position="101"/>
        <end position="120"/>
    </location>
</feature>
<sequence>MIYAVIILYLIAVVLGLRYYAHMLQLSSYQFQGYFRFLRSQQTKYGPHIGVMVTLAIMKLISGLEMPAGILTIVFLLGIVAMYIPKKAKKKFVVTKRIQRLFITDAVIVLVLAVISLLITNKLAVYFIWAVYMGFFPLMTALANLINKPIENRINQYFIDDAKRMLKEHTGLRIVGITGSYGKTSVKYYLTTLLSEGFSVLMTPESYNTPMGIVRTIREHLKPTHEIFVCEMGARHLHDIKEITDIVHPDDGIVTSIGYQHLETFHSLDNIISTKYELLDAVDEKEKEQGKEAGKHLKFVNGDNEIIRSHMKYSDAITYGTSEGNDYRATDIRVTSAGTTFTVTAPSGDSAEYTTKLVGQHNVENIVGAIAAANSLGIPMNKLKIAVRRLQPVPHRLELVKHGTVSILDDAYNSNPNGAKVALETLSLFEDKVKILVTPGMVELGEKEDEYNAEFGKQAAAVCDYIILVGEKNSASIKRGVLEAGFDPERVFVKSTLNEATALMYEIDAGREKVILLENDLPDNYK</sequence>
<dbReference type="Pfam" id="PF08245">
    <property type="entry name" value="Mur_ligase_M"/>
    <property type="match status" value="1"/>
</dbReference>
<dbReference type="InterPro" id="IPR013221">
    <property type="entry name" value="Mur_ligase_cen"/>
</dbReference>
<dbReference type="SUPFAM" id="SSF53244">
    <property type="entry name" value="MurD-like peptide ligases, peptide-binding domain"/>
    <property type="match status" value="1"/>
</dbReference>
<dbReference type="GO" id="GO:0016881">
    <property type="term" value="F:acid-amino acid ligase activity"/>
    <property type="evidence" value="ECO:0007669"/>
    <property type="project" value="InterPro"/>
</dbReference>
<organism evidence="7 8">
    <name type="scientific">Butyrivibrio hungatei</name>
    <dbReference type="NCBI Taxonomy" id="185008"/>
    <lineage>
        <taxon>Bacteria</taxon>
        <taxon>Bacillati</taxon>
        <taxon>Bacillota</taxon>
        <taxon>Clostridia</taxon>
        <taxon>Lachnospirales</taxon>
        <taxon>Lachnospiraceae</taxon>
        <taxon>Butyrivibrio</taxon>
    </lineage>
</organism>
<keyword evidence="8" id="KW-1185">Reference proteome</keyword>
<reference evidence="8" key="1">
    <citation type="submission" date="2016-10" db="EMBL/GenBank/DDBJ databases">
        <title>The complete genome sequence of the rumen bacterium Butyrivibrio hungatei MB2003.</title>
        <authorList>
            <person name="Palevich N."/>
            <person name="Kelly W.J."/>
            <person name="Leahy S.C."/>
            <person name="Altermann E."/>
            <person name="Rakonjac J."/>
            <person name="Attwood G.T."/>
        </authorList>
    </citation>
    <scope>NUCLEOTIDE SEQUENCE [LARGE SCALE GENOMIC DNA]</scope>
    <source>
        <strain evidence="8">MB2003</strain>
    </source>
</reference>
<dbReference type="PANTHER" id="PTHR43024">
    <property type="entry name" value="UDP-N-ACETYLMURAMOYL-TRIPEPTIDE--D-ALANYL-D-ALANINE LIGASE"/>
    <property type="match status" value="1"/>
</dbReference>
<feature type="domain" description="Mur ligase C-terminal" evidence="5">
    <location>
        <begin position="395"/>
        <end position="517"/>
    </location>
</feature>
<keyword evidence="1 7" id="KW-0436">Ligase</keyword>
<dbReference type="SUPFAM" id="SSF53623">
    <property type="entry name" value="MurD-like peptide ligases, catalytic domain"/>
    <property type="match status" value="1"/>
</dbReference>
<keyword evidence="3" id="KW-0067">ATP-binding</keyword>
<dbReference type="InterPro" id="IPR051046">
    <property type="entry name" value="MurCDEF_CellWall_CoF430Synth"/>
</dbReference>
<evidence type="ECO:0000259" key="5">
    <source>
        <dbReference type="Pfam" id="PF02875"/>
    </source>
</evidence>
<feature type="domain" description="Mur ligase central" evidence="6">
    <location>
        <begin position="177"/>
        <end position="373"/>
    </location>
</feature>
<evidence type="ECO:0000256" key="3">
    <source>
        <dbReference type="ARBA" id="ARBA00022840"/>
    </source>
</evidence>
<dbReference type="Pfam" id="PF02875">
    <property type="entry name" value="Mur_ligase_C"/>
    <property type="match status" value="1"/>
</dbReference>
<keyword evidence="2" id="KW-0547">Nucleotide-binding</keyword>
<dbReference type="InterPro" id="IPR036565">
    <property type="entry name" value="Mur-like_cat_sf"/>
</dbReference>
<protein>
    <submittedName>
        <fullName evidence="7">UDP-N-acetylmuramoyl-tripeptide--D-alanyl-D-alanine ligase MurF</fullName>
    </submittedName>
</protein>
<dbReference type="PANTHER" id="PTHR43024:SF1">
    <property type="entry name" value="UDP-N-ACETYLMURAMOYL-TRIPEPTIDE--D-ALANYL-D-ALANINE LIGASE"/>
    <property type="match status" value="1"/>
</dbReference>
<dbReference type="InterPro" id="IPR036615">
    <property type="entry name" value="Mur_ligase_C_dom_sf"/>
</dbReference>
<evidence type="ECO:0000256" key="4">
    <source>
        <dbReference type="SAM" id="Phobius"/>
    </source>
</evidence>
<dbReference type="EMBL" id="CP017831">
    <property type="protein sequence ID" value="AOZ97647.1"/>
    <property type="molecule type" value="Genomic_DNA"/>
</dbReference>
<keyword evidence="4" id="KW-1133">Transmembrane helix</keyword>
<evidence type="ECO:0000259" key="6">
    <source>
        <dbReference type="Pfam" id="PF08245"/>
    </source>
</evidence>
<dbReference type="KEGG" id="bhu:bhn_I2615"/>
<accession>A0A1D9P4W2</accession>
<evidence type="ECO:0000256" key="2">
    <source>
        <dbReference type="ARBA" id="ARBA00022741"/>
    </source>
</evidence>
<feature type="transmembrane region" description="Helical" evidence="4">
    <location>
        <begin position="6"/>
        <end position="24"/>
    </location>
</feature>
<dbReference type="Proteomes" id="UP000179284">
    <property type="component" value="Chromosome I"/>
</dbReference>
<feature type="transmembrane region" description="Helical" evidence="4">
    <location>
        <begin position="126"/>
        <end position="146"/>
    </location>
</feature>
<dbReference type="Gene3D" id="3.90.190.20">
    <property type="entry name" value="Mur ligase, C-terminal domain"/>
    <property type="match status" value="1"/>
</dbReference>
<dbReference type="AlphaFoldDB" id="A0A1D9P4W2"/>
<evidence type="ECO:0000313" key="8">
    <source>
        <dbReference type="Proteomes" id="UP000179284"/>
    </source>
</evidence>
<feature type="transmembrane region" description="Helical" evidence="4">
    <location>
        <begin position="68"/>
        <end position="85"/>
    </location>
</feature>
<dbReference type="RefSeq" id="WP_071177229.1">
    <property type="nucleotide sequence ID" value="NZ_CP017831.1"/>
</dbReference>
<proteinExistence type="predicted"/>
<dbReference type="InterPro" id="IPR004101">
    <property type="entry name" value="Mur_ligase_C"/>
</dbReference>